<accession>A0A149TTL6</accession>
<proteinExistence type="predicted"/>
<gene>
    <name evidence="1" type="ORF">AD947_10880</name>
</gene>
<evidence type="ECO:0000313" key="1">
    <source>
        <dbReference type="EMBL" id="KXV56457.1"/>
    </source>
</evidence>
<comment type="caution">
    <text evidence="1">The sequence shown here is derived from an EMBL/GenBank/DDBJ whole genome shotgun (WGS) entry which is preliminary data.</text>
</comment>
<evidence type="ECO:0000313" key="2">
    <source>
        <dbReference type="Proteomes" id="UP000075411"/>
    </source>
</evidence>
<reference evidence="1 2" key="1">
    <citation type="submission" date="2015-06" db="EMBL/GenBank/DDBJ databases">
        <title>Improved classification and identification of acetic acid bacteria using matrix-assisted laser desorption/ionization time-of-flight mass spectrometry; Gluconobacter nephelii and Gluconobacter uchimurae are later heterotypic synonyms of Gluconobacter japonicus and Gluconobacter oxydans, respectively.</title>
        <authorList>
            <person name="Li L."/>
            <person name="Cleenwerck I."/>
            <person name="De Vuyst L."/>
            <person name="Vandamme P."/>
        </authorList>
    </citation>
    <scope>NUCLEOTIDE SEQUENCE [LARGE SCALE GENOMIC DNA]</scope>
    <source>
        <strain evidence="1 2">LMG 1663</strain>
    </source>
</reference>
<organism evidence="1 2">
    <name type="scientific">Acetobacter tropicalis</name>
    <dbReference type="NCBI Taxonomy" id="104102"/>
    <lineage>
        <taxon>Bacteria</taxon>
        <taxon>Pseudomonadati</taxon>
        <taxon>Pseudomonadota</taxon>
        <taxon>Alphaproteobacteria</taxon>
        <taxon>Acetobacterales</taxon>
        <taxon>Acetobacteraceae</taxon>
        <taxon>Acetobacter</taxon>
    </lineage>
</organism>
<dbReference type="EMBL" id="LHZT01000125">
    <property type="protein sequence ID" value="KXV56457.1"/>
    <property type="molecule type" value="Genomic_DNA"/>
</dbReference>
<dbReference type="Proteomes" id="UP000075411">
    <property type="component" value="Unassembled WGS sequence"/>
</dbReference>
<dbReference type="PATRIC" id="fig|104102.11.peg.1051"/>
<sequence length="87" mass="10328">MIDQYIFGTDTMVQKITREIEIALIQAASAFTVEFMRSFHCLYPENDSPNQKNRKIPQEFDERFIAMYFNNTLFALKDSYEADRPDF</sequence>
<dbReference type="AlphaFoldDB" id="A0A149TTL6"/>
<protein>
    <submittedName>
        <fullName evidence="1">Uncharacterized protein</fullName>
    </submittedName>
</protein>
<name>A0A149TTL6_9PROT</name>